<proteinExistence type="predicted"/>
<feature type="region of interest" description="Disordered" evidence="1">
    <location>
        <begin position="14"/>
        <end position="35"/>
    </location>
</feature>
<dbReference type="AlphaFoldDB" id="A0LLX2"/>
<dbReference type="Proteomes" id="UP000001784">
    <property type="component" value="Chromosome"/>
</dbReference>
<protein>
    <submittedName>
        <fullName evidence="2">Uncharacterized protein</fullName>
    </submittedName>
</protein>
<evidence type="ECO:0000313" key="2">
    <source>
        <dbReference type="EMBL" id="ABK18424.1"/>
    </source>
</evidence>
<evidence type="ECO:0000256" key="1">
    <source>
        <dbReference type="SAM" id="MobiDB-lite"/>
    </source>
</evidence>
<gene>
    <name evidence="2" type="ordered locus">Sfum_2746</name>
</gene>
<reference evidence="2 3" key="1">
    <citation type="submission" date="2006-10" db="EMBL/GenBank/DDBJ databases">
        <title>Complete sequence of Syntrophobacter fumaroxidans MPOB.</title>
        <authorList>
            <consortium name="US DOE Joint Genome Institute"/>
            <person name="Copeland A."/>
            <person name="Lucas S."/>
            <person name="Lapidus A."/>
            <person name="Barry K."/>
            <person name="Detter J.C."/>
            <person name="Glavina del Rio T."/>
            <person name="Hammon N."/>
            <person name="Israni S."/>
            <person name="Pitluck S."/>
            <person name="Goltsman E.G."/>
            <person name="Martinez M."/>
            <person name="Schmutz J."/>
            <person name="Larimer F."/>
            <person name="Land M."/>
            <person name="Hauser L."/>
            <person name="Kyrpides N."/>
            <person name="Kim E."/>
            <person name="Boone D.R."/>
            <person name="Brockman F."/>
            <person name="Culley D."/>
            <person name="Ferry J."/>
            <person name="Gunsalus R."/>
            <person name="McInerney M.J."/>
            <person name="Morrison M."/>
            <person name="Plugge C."/>
            <person name="Rohlin L."/>
            <person name="Scholten J."/>
            <person name="Sieber J."/>
            <person name="Stams A.J.M."/>
            <person name="Worm P."/>
            <person name="Henstra A.M."/>
            <person name="Richardson P."/>
        </authorList>
    </citation>
    <scope>NUCLEOTIDE SEQUENCE [LARGE SCALE GENOMIC DNA]</scope>
    <source>
        <strain evidence="3">DSM 10017 / MPOB</strain>
    </source>
</reference>
<evidence type="ECO:0000313" key="3">
    <source>
        <dbReference type="Proteomes" id="UP000001784"/>
    </source>
</evidence>
<name>A0LLX2_SYNFM</name>
<dbReference type="HOGENOM" id="CLU_1739609_0_0_7"/>
<organism evidence="2 3">
    <name type="scientific">Syntrophobacter fumaroxidans (strain DSM 10017 / MPOB)</name>
    <dbReference type="NCBI Taxonomy" id="335543"/>
    <lineage>
        <taxon>Bacteria</taxon>
        <taxon>Pseudomonadati</taxon>
        <taxon>Thermodesulfobacteriota</taxon>
        <taxon>Syntrophobacteria</taxon>
        <taxon>Syntrophobacterales</taxon>
        <taxon>Syntrophobacteraceae</taxon>
        <taxon>Syntrophobacter</taxon>
    </lineage>
</organism>
<dbReference type="InParanoid" id="A0LLX2"/>
<accession>A0LLX2</accession>
<dbReference type="EMBL" id="CP000478">
    <property type="protein sequence ID" value="ABK18424.1"/>
    <property type="molecule type" value="Genomic_DNA"/>
</dbReference>
<dbReference type="KEGG" id="sfu:Sfum_2746"/>
<sequence>MRFCGGTIGPLEFPMDPFSAGPGGGQSSKVRPGQGRCPMQKGVIFCVSLGKEEQTMLGQSDLARMVRSLNASAVYVATSEEEVVHGWSYLIAAGMHRISCATTAYDPAMGKFEIHETPLRLWTGSMERLFPMDGEDRGVNGIHARGAELS</sequence>
<keyword evidence="3" id="KW-1185">Reference proteome</keyword>